<dbReference type="GO" id="GO:0103118">
    <property type="term" value="F:UDP-3-O-[(3R)-3-hydroxyacyl]-glucosamine N-acyltransferase activity"/>
    <property type="evidence" value="ECO:0007669"/>
    <property type="project" value="UniProtKB-EC"/>
</dbReference>
<gene>
    <name evidence="7" type="primary">lpxD</name>
    <name evidence="9" type="ORF">SAMN00777080_2313</name>
</gene>
<evidence type="ECO:0000256" key="7">
    <source>
        <dbReference type="HAMAP-Rule" id="MF_00523"/>
    </source>
</evidence>
<dbReference type="InterPro" id="IPR011004">
    <property type="entry name" value="Trimer_LpxA-like_sf"/>
</dbReference>
<dbReference type="Proteomes" id="UP000192333">
    <property type="component" value="Chromosome I"/>
</dbReference>
<proteinExistence type="inferred from homology"/>
<dbReference type="GO" id="GO:0016020">
    <property type="term" value="C:membrane"/>
    <property type="evidence" value="ECO:0007669"/>
    <property type="project" value="GOC"/>
</dbReference>
<keyword evidence="4 7" id="KW-0677">Repeat</keyword>
<dbReference type="EC" id="2.3.1.191" evidence="7"/>
<dbReference type="RefSeq" id="WP_084120579.1">
    <property type="nucleotide sequence ID" value="NZ_LT838813.1"/>
</dbReference>
<dbReference type="CDD" id="cd03352">
    <property type="entry name" value="LbH_LpxD"/>
    <property type="match status" value="1"/>
</dbReference>
<comment type="pathway">
    <text evidence="7">Bacterial outer membrane biogenesis; LPS lipid A biosynthesis.</text>
</comment>
<evidence type="ECO:0000313" key="9">
    <source>
        <dbReference type="EMBL" id="SMD43706.1"/>
    </source>
</evidence>
<organism evidence="9 10">
    <name type="scientific">Aquiflexum balticum DSM 16537</name>
    <dbReference type="NCBI Taxonomy" id="758820"/>
    <lineage>
        <taxon>Bacteria</taxon>
        <taxon>Pseudomonadati</taxon>
        <taxon>Bacteroidota</taxon>
        <taxon>Cytophagia</taxon>
        <taxon>Cytophagales</taxon>
        <taxon>Cyclobacteriaceae</taxon>
        <taxon>Aquiflexum</taxon>
    </lineage>
</organism>
<dbReference type="InterPro" id="IPR020573">
    <property type="entry name" value="UDP_GlcNAc_AcTrfase_non-rep"/>
</dbReference>
<evidence type="ECO:0000256" key="6">
    <source>
        <dbReference type="ARBA" id="ARBA00023315"/>
    </source>
</evidence>
<feature type="domain" description="UDP-3-O-[3-hydroxymyristoyl] glucosamine N-acyltransferase non-repeat region" evidence="8">
    <location>
        <begin position="22"/>
        <end position="89"/>
    </location>
</feature>
<keyword evidence="10" id="KW-1185">Reference proteome</keyword>
<comment type="catalytic activity">
    <reaction evidence="7">
        <text>a UDP-3-O-[(3R)-3-hydroxyacyl]-alpha-D-glucosamine + a (3R)-hydroxyacyl-[ACP] = a UDP-2-N,3-O-bis[(3R)-3-hydroxyacyl]-alpha-D-glucosamine + holo-[ACP] + H(+)</text>
        <dbReference type="Rhea" id="RHEA:53836"/>
        <dbReference type="Rhea" id="RHEA-COMP:9685"/>
        <dbReference type="Rhea" id="RHEA-COMP:9945"/>
        <dbReference type="ChEBI" id="CHEBI:15378"/>
        <dbReference type="ChEBI" id="CHEBI:64479"/>
        <dbReference type="ChEBI" id="CHEBI:78827"/>
        <dbReference type="ChEBI" id="CHEBI:137740"/>
        <dbReference type="ChEBI" id="CHEBI:137748"/>
        <dbReference type="EC" id="2.3.1.191"/>
    </reaction>
</comment>
<dbReference type="AlphaFoldDB" id="A0A1W2H5F3"/>
<reference evidence="10" key="1">
    <citation type="submission" date="2017-04" db="EMBL/GenBank/DDBJ databases">
        <authorList>
            <person name="Varghese N."/>
            <person name="Submissions S."/>
        </authorList>
    </citation>
    <scope>NUCLEOTIDE SEQUENCE [LARGE SCALE GENOMIC DNA]</scope>
    <source>
        <strain evidence="10">DSM 16537</strain>
    </source>
</reference>
<evidence type="ECO:0000256" key="1">
    <source>
        <dbReference type="ARBA" id="ARBA00022516"/>
    </source>
</evidence>
<evidence type="ECO:0000313" key="10">
    <source>
        <dbReference type="Proteomes" id="UP000192333"/>
    </source>
</evidence>
<evidence type="ECO:0000256" key="4">
    <source>
        <dbReference type="ARBA" id="ARBA00022737"/>
    </source>
</evidence>
<dbReference type="OrthoDB" id="9784739at2"/>
<dbReference type="SUPFAM" id="SSF51161">
    <property type="entry name" value="Trimeric LpxA-like enzymes"/>
    <property type="match status" value="1"/>
</dbReference>
<keyword evidence="2 7" id="KW-0441">Lipid A biosynthesis</keyword>
<evidence type="ECO:0000256" key="3">
    <source>
        <dbReference type="ARBA" id="ARBA00022679"/>
    </source>
</evidence>
<dbReference type="PANTHER" id="PTHR43378:SF2">
    <property type="entry name" value="UDP-3-O-ACYLGLUCOSAMINE N-ACYLTRANSFERASE 1, MITOCHONDRIAL-RELATED"/>
    <property type="match status" value="1"/>
</dbReference>
<evidence type="ECO:0000256" key="2">
    <source>
        <dbReference type="ARBA" id="ARBA00022556"/>
    </source>
</evidence>
<accession>A0A1W2H5F3</accession>
<dbReference type="Pfam" id="PF00132">
    <property type="entry name" value="Hexapep"/>
    <property type="match status" value="2"/>
</dbReference>
<dbReference type="InterPro" id="IPR007691">
    <property type="entry name" value="LpxD"/>
</dbReference>
<dbReference type="STRING" id="758820.SAMN00777080_2313"/>
<protein>
    <recommendedName>
        <fullName evidence="7">UDP-3-O-acylglucosamine N-acyltransferase</fullName>
        <ecNumber evidence="7">2.3.1.191</ecNumber>
    </recommendedName>
</protein>
<keyword evidence="3 7" id="KW-0808">Transferase</keyword>
<keyword evidence="1 7" id="KW-0444">Lipid biosynthesis</keyword>
<sequence length="340" mass="36371">MEFTLNQIASLIGGKVEGDGSLKVSHLDKIQEGLPGGISFLSNEKYETYIYSTEATAVIVSETFKPTKPLKTNLIIVKNAYEGFTLLLETYASIIKSEKTGIEEPSYFDKSSTIGNNFYRGAFSYVGKNCEIGESVKIYPNAFIGDNVKIGDETIIHAGVKVYNDTIIGKKCEIHAGAVIGGDGFGFAPVEDGTYKAIPQLGNVVIGDKVSIGSNTTIDCATMGSTVINNGVKIDNLVQIAHNVTIGENTVIASQTGISGSTEIGKNCVIAGQAGIVGHLKIVDGTTIGAKTGIIKNVTNSGQTLFGYIGFDLKEFLKSYSIFKKLPELQDRIKELEKKL</sequence>
<comment type="subunit">
    <text evidence="7">Homotrimer.</text>
</comment>
<feature type="active site" description="Proton acceptor" evidence="7">
    <location>
        <position position="242"/>
    </location>
</feature>
<comment type="function">
    <text evidence="7">Catalyzes the N-acylation of UDP-3-O-acylglucosamine using 3-hydroxyacyl-ACP as the acyl donor. Is involved in the biosynthesis of lipid A, a phosphorylated glycolipid that anchors the lipopolysaccharide to the outer membrane of the cell.</text>
</comment>
<dbReference type="InterPro" id="IPR001451">
    <property type="entry name" value="Hexapep"/>
</dbReference>
<dbReference type="NCBIfam" id="TIGR01853">
    <property type="entry name" value="lipid_A_lpxD"/>
    <property type="match status" value="1"/>
</dbReference>
<dbReference type="GO" id="GO:0009245">
    <property type="term" value="P:lipid A biosynthetic process"/>
    <property type="evidence" value="ECO:0007669"/>
    <property type="project" value="UniProtKB-UniRule"/>
</dbReference>
<dbReference type="Pfam" id="PF04613">
    <property type="entry name" value="LpxD"/>
    <property type="match status" value="1"/>
</dbReference>
<dbReference type="GO" id="GO:0016410">
    <property type="term" value="F:N-acyltransferase activity"/>
    <property type="evidence" value="ECO:0007669"/>
    <property type="project" value="InterPro"/>
</dbReference>
<dbReference type="Gene3D" id="2.160.10.10">
    <property type="entry name" value="Hexapeptide repeat proteins"/>
    <property type="match status" value="1"/>
</dbReference>
<dbReference type="EMBL" id="LT838813">
    <property type="protein sequence ID" value="SMD43706.1"/>
    <property type="molecule type" value="Genomic_DNA"/>
</dbReference>
<dbReference type="NCBIfam" id="NF002060">
    <property type="entry name" value="PRK00892.1"/>
    <property type="match status" value="1"/>
</dbReference>
<dbReference type="PANTHER" id="PTHR43378">
    <property type="entry name" value="UDP-3-O-ACYLGLUCOSAMINE N-ACYLTRANSFERASE"/>
    <property type="match status" value="1"/>
</dbReference>
<dbReference type="PROSITE" id="PS00101">
    <property type="entry name" value="HEXAPEP_TRANSFERASES"/>
    <property type="match status" value="1"/>
</dbReference>
<keyword evidence="6 7" id="KW-0012">Acyltransferase</keyword>
<dbReference type="HAMAP" id="MF_00523">
    <property type="entry name" value="LpxD"/>
    <property type="match status" value="1"/>
</dbReference>
<dbReference type="Gene3D" id="3.40.1390.10">
    <property type="entry name" value="MurE/MurF, N-terminal domain"/>
    <property type="match status" value="1"/>
</dbReference>
<name>A0A1W2H5F3_9BACT</name>
<dbReference type="InterPro" id="IPR018357">
    <property type="entry name" value="Hexapep_transf_CS"/>
</dbReference>
<dbReference type="UniPathway" id="UPA00973"/>
<evidence type="ECO:0000256" key="5">
    <source>
        <dbReference type="ARBA" id="ARBA00023098"/>
    </source>
</evidence>
<evidence type="ECO:0000259" key="8">
    <source>
        <dbReference type="Pfam" id="PF04613"/>
    </source>
</evidence>
<keyword evidence="5 7" id="KW-0443">Lipid metabolism</keyword>
<comment type="similarity">
    <text evidence="7">Belongs to the transferase hexapeptide repeat family. LpxD subfamily.</text>
</comment>